<keyword evidence="1" id="KW-0812">Transmembrane</keyword>
<reference evidence="2 3" key="1">
    <citation type="submission" date="2023-12" db="EMBL/GenBank/DDBJ databases">
        <title>Novel species of the genus Arcicella isolated from rivers.</title>
        <authorList>
            <person name="Lu H."/>
        </authorList>
    </citation>
    <scope>NUCLEOTIDE SEQUENCE [LARGE SCALE GENOMIC DNA]</scope>
    <source>
        <strain evidence="2 3">LMG 21963</strain>
    </source>
</reference>
<keyword evidence="1" id="KW-0472">Membrane</keyword>
<proteinExistence type="predicted"/>
<keyword evidence="1" id="KW-1133">Transmembrane helix</keyword>
<dbReference type="Proteomes" id="UP001304671">
    <property type="component" value="Unassembled WGS sequence"/>
</dbReference>
<evidence type="ECO:0000313" key="2">
    <source>
        <dbReference type="EMBL" id="MEA5259559.1"/>
    </source>
</evidence>
<feature type="transmembrane region" description="Helical" evidence="1">
    <location>
        <begin position="50"/>
        <end position="71"/>
    </location>
</feature>
<feature type="transmembrane region" description="Helical" evidence="1">
    <location>
        <begin position="20"/>
        <end position="44"/>
    </location>
</feature>
<comment type="caution">
    <text evidence="2">The sequence shown here is derived from an EMBL/GenBank/DDBJ whole genome shotgun (WGS) entry which is preliminary data.</text>
</comment>
<accession>A0ABU5QRV1</accession>
<evidence type="ECO:0000313" key="3">
    <source>
        <dbReference type="Proteomes" id="UP001304671"/>
    </source>
</evidence>
<protein>
    <submittedName>
        <fullName evidence="2">DUF4133 domain-containing protein</fullName>
    </submittedName>
</protein>
<organism evidence="2 3">
    <name type="scientific">Arcicella aquatica</name>
    <dbReference type="NCBI Taxonomy" id="217141"/>
    <lineage>
        <taxon>Bacteria</taxon>
        <taxon>Pseudomonadati</taxon>
        <taxon>Bacteroidota</taxon>
        <taxon>Cytophagia</taxon>
        <taxon>Cytophagales</taxon>
        <taxon>Flectobacillaceae</taxon>
        <taxon>Arcicella</taxon>
    </lineage>
</organism>
<evidence type="ECO:0000256" key="1">
    <source>
        <dbReference type="SAM" id="Phobius"/>
    </source>
</evidence>
<gene>
    <name evidence="2" type="ORF">VB264_17305</name>
</gene>
<dbReference type="EMBL" id="JAYFUL010000032">
    <property type="protein sequence ID" value="MEA5259559.1"/>
    <property type="molecule type" value="Genomic_DNA"/>
</dbReference>
<name>A0ABU5QRV1_9BACT</name>
<sequence>MITQYYTHKGVNQPPYFKGFPMSLIIIWAVTLLVTMLVCLIIAIKIGHLLIGSLFSIITVACVGFSAFIFLRKIGPFGYEKMLVKYFYRVHKIAGGRPAITKIRLF</sequence>
<keyword evidence="3" id="KW-1185">Reference proteome</keyword>